<proteinExistence type="predicted"/>
<dbReference type="EMBL" id="JANBPY010000007">
    <property type="protein sequence ID" value="KAJ1970054.1"/>
    <property type="molecule type" value="Genomic_DNA"/>
</dbReference>
<dbReference type="AlphaFoldDB" id="A0A9W8AXF1"/>
<dbReference type="Proteomes" id="UP001150925">
    <property type="component" value="Unassembled WGS sequence"/>
</dbReference>
<comment type="caution">
    <text evidence="2">The sequence shown here is derived from an EMBL/GenBank/DDBJ whole genome shotgun (WGS) entry which is preliminary data.</text>
</comment>
<name>A0A9W8AXF1_9FUNG</name>
<feature type="chain" id="PRO_5040987116" evidence="1">
    <location>
        <begin position="21"/>
        <end position="433"/>
    </location>
</feature>
<accession>A0A9W8AXF1</accession>
<evidence type="ECO:0000256" key="1">
    <source>
        <dbReference type="SAM" id="SignalP"/>
    </source>
</evidence>
<organism evidence="2 3">
    <name type="scientific">Dispira parvispora</name>
    <dbReference type="NCBI Taxonomy" id="1520584"/>
    <lineage>
        <taxon>Eukaryota</taxon>
        <taxon>Fungi</taxon>
        <taxon>Fungi incertae sedis</taxon>
        <taxon>Zoopagomycota</taxon>
        <taxon>Kickxellomycotina</taxon>
        <taxon>Dimargaritomycetes</taxon>
        <taxon>Dimargaritales</taxon>
        <taxon>Dimargaritaceae</taxon>
        <taxon>Dispira</taxon>
    </lineage>
</organism>
<keyword evidence="1" id="KW-0732">Signal</keyword>
<keyword evidence="3" id="KW-1185">Reference proteome</keyword>
<gene>
    <name evidence="2" type="ORF">IWQ62_000214</name>
</gene>
<evidence type="ECO:0000313" key="3">
    <source>
        <dbReference type="Proteomes" id="UP001150925"/>
    </source>
</evidence>
<feature type="signal peptide" evidence="1">
    <location>
        <begin position="1"/>
        <end position="20"/>
    </location>
</feature>
<evidence type="ECO:0000313" key="2">
    <source>
        <dbReference type="EMBL" id="KAJ1970054.1"/>
    </source>
</evidence>
<protein>
    <submittedName>
        <fullName evidence="2">Uncharacterized protein</fullName>
    </submittedName>
</protein>
<sequence length="433" mass="49926">MLSLILVISTLLLLLSPTQASPAIDIRNPFSNWAKSDSTKLAKNNEQLSNEWSAYQENVYSSSEGSIESSSTSLGSTDTSDFETGLPKECRKLLMMMYDKHRKVMLDAYAKAVLGQEEHIQDYTDAFLQSFGDLTMEQKLGYITNEVNQWMYLIHKDYHQTQSGKEGAKVEEHYHLTEEWLNATPFTIYKNPGDTTTLDEHQRKSIFIFPKDQYRLVKQPLQDSDFSVKWVDLHRTSDYYLITQAPLLFAIKHNRLNIVNLILQQISMELLNQDSREVFRRTYLEKFAKAYPIYFNDQLNVFGSQSEYMNTVFASNFSSLKGMLVFSLIALESLKNPSDSQLWQLLSPRDSSLSNKIFYGSRALQLYALAREFPNIIPPLKKFIKQLARRDIQLNVKALKEIDAGYTIPRVKFIKNVYKVSHGQIKVALVDLQ</sequence>
<dbReference type="OrthoDB" id="10460243at2759"/>
<reference evidence="2" key="1">
    <citation type="submission" date="2022-07" db="EMBL/GenBank/DDBJ databases">
        <title>Phylogenomic reconstructions and comparative analyses of Kickxellomycotina fungi.</title>
        <authorList>
            <person name="Reynolds N.K."/>
            <person name="Stajich J.E."/>
            <person name="Barry K."/>
            <person name="Grigoriev I.V."/>
            <person name="Crous P."/>
            <person name="Smith M.E."/>
        </authorList>
    </citation>
    <scope>NUCLEOTIDE SEQUENCE</scope>
    <source>
        <strain evidence="2">RSA 1196</strain>
    </source>
</reference>